<reference evidence="3" key="1">
    <citation type="submission" date="2020-10" db="EMBL/GenBank/DDBJ databases">
        <authorList>
            <person name="Gilroy R."/>
        </authorList>
    </citation>
    <scope>NUCLEOTIDE SEQUENCE</scope>
    <source>
        <strain evidence="3">ChiBcec2-4451</strain>
    </source>
</reference>
<reference evidence="3" key="2">
    <citation type="journal article" date="2021" name="PeerJ">
        <title>Extensive microbial diversity within the chicken gut microbiome revealed by metagenomics and culture.</title>
        <authorList>
            <person name="Gilroy R."/>
            <person name="Ravi A."/>
            <person name="Getino M."/>
            <person name="Pursley I."/>
            <person name="Horton D.L."/>
            <person name="Alikhan N.F."/>
            <person name="Baker D."/>
            <person name="Gharbi K."/>
            <person name="Hall N."/>
            <person name="Watson M."/>
            <person name="Adriaenssens E.M."/>
            <person name="Foster-Nyarko E."/>
            <person name="Jarju S."/>
            <person name="Secka A."/>
            <person name="Antonio M."/>
            <person name="Oren A."/>
            <person name="Chaudhuri R.R."/>
            <person name="La Ragione R."/>
            <person name="Hildebrand F."/>
            <person name="Pallen M.J."/>
        </authorList>
    </citation>
    <scope>NUCLEOTIDE SEQUENCE</scope>
    <source>
        <strain evidence="3">ChiBcec2-4451</strain>
    </source>
</reference>
<name>A0A9D1NVS9_9FIRM</name>
<dbReference type="InterPro" id="IPR036397">
    <property type="entry name" value="RNaseH_sf"/>
</dbReference>
<dbReference type="InterPro" id="IPR006054">
    <property type="entry name" value="DnaQ"/>
</dbReference>
<dbReference type="PANTHER" id="PTHR30231">
    <property type="entry name" value="DNA POLYMERASE III SUBUNIT EPSILON"/>
    <property type="match status" value="1"/>
</dbReference>
<dbReference type="NCBIfam" id="TIGR00573">
    <property type="entry name" value="dnaq"/>
    <property type="match status" value="1"/>
</dbReference>
<keyword evidence="1" id="KW-0540">Nuclease</keyword>
<dbReference type="GO" id="GO:0008408">
    <property type="term" value="F:3'-5' exonuclease activity"/>
    <property type="evidence" value="ECO:0007669"/>
    <property type="project" value="TreeGrafter"/>
</dbReference>
<dbReference type="SMART" id="SM00479">
    <property type="entry name" value="EXOIII"/>
    <property type="match status" value="1"/>
</dbReference>
<organism evidence="3 4">
    <name type="scientific">Candidatus Pullilachnospira stercoravium</name>
    <dbReference type="NCBI Taxonomy" id="2840913"/>
    <lineage>
        <taxon>Bacteria</taxon>
        <taxon>Bacillati</taxon>
        <taxon>Bacillota</taxon>
        <taxon>Clostridia</taxon>
        <taxon>Lachnospirales</taxon>
        <taxon>Lachnospiraceae</taxon>
        <taxon>Lachnospiraceae incertae sedis</taxon>
        <taxon>Candidatus Pullilachnospira</taxon>
    </lineage>
</organism>
<dbReference type="GO" id="GO:0045004">
    <property type="term" value="P:DNA replication proofreading"/>
    <property type="evidence" value="ECO:0007669"/>
    <property type="project" value="TreeGrafter"/>
</dbReference>
<keyword evidence="1" id="KW-0269">Exonuclease</keyword>
<protein>
    <submittedName>
        <fullName evidence="3">DUF3072 domain-containing protein</fullName>
    </submittedName>
</protein>
<sequence length="242" mass="27565">MEEKTFPDSYVVVDLETTGLSPREDSILEIGAVKVKNGQVAGTYAVFVDPQRPVPEQIRQLTGITDEMVRGQRTASQAFEEFLTFCGGADLMGHNLPFDYGFLKQQAVVQRLPFEKRGIDTLKIARCLLDGLESRSLTSLCAHFHIDRSRAHRALDDALATHQLYCHLKELAGEDKVELFLPAPMFYRARKISPITDSQKRYLKDLAKYHRIELDVEMDSLTKSEASRLIDRIIMNYGRIMR</sequence>
<dbReference type="InterPro" id="IPR013520">
    <property type="entry name" value="Ribonucl_H"/>
</dbReference>
<evidence type="ECO:0000313" key="3">
    <source>
        <dbReference type="EMBL" id="HIV13832.1"/>
    </source>
</evidence>
<comment type="caution">
    <text evidence="3">The sequence shown here is derived from an EMBL/GenBank/DDBJ whole genome shotgun (WGS) entry which is preliminary data.</text>
</comment>
<dbReference type="AlphaFoldDB" id="A0A9D1NVS9"/>
<dbReference type="Pfam" id="PF00929">
    <property type="entry name" value="RNase_T"/>
    <property type="match status" value="1"/>
</dbReference>
<gene>
    <name evidence="3" type="ORF">IAA63_11930</name>
</gene>
<dbReference type="EMBL" id="DVON01000251">
    <property type="protein sequence ID" value="HIV13832.1"/>
    <property type="molecule type" value="Genomic_DNA"/>
</dbReference>
<feature type="domain" description="Exonuclease" evidence="2">
    <location>
        <begin position="9"/>
        <end position="174"/>
    </location>
</feature>
<dbReference type="FunFam" id="3.30.420.10:FF:000045">
    <property type="entry name" value="3'-5' exonuclease DinG"/>
    <property type="match status" value="1"/>
</dbReference>
<evidence type="ECO:0000259" key="2">
    <source>
        <dbReference type="SMART" id="SM00479"/>
    </source>
</evidence>
<keyword evidence="1" id="KW-0378">Hydrolase</keyword>
<evidence type="ECO:0000313" key="4">
    <source>
        <dbReference type="Proteomes" id="UP000886723"/>
    </source>
</evidence>
<dbReference type="Gene3D" id="3.30.420.10">
    <property type="entry name" value="Ribonuclease H-like superfamily/Ribonuclease H"/>
    <property type="match status" value="1"/>
</dbReference>
<dbReference type="GO" id="GO:0003677">
    <property type="term" value="F:DNA binding"/>
    <property type="evidence" value="ECO:0007669"/>
    <property type="project" value="InterPro"/>
</dbReference>
<dbReference type="Proteomes" id="UP000886723">
    <property type="component" value="Unassembled WGS sequence"/>
</dbReference>
<dbReference type="PANTHER" id="PTHR30231:SF41">
    <property type="entry name" value="DNA POLYMERASE III SUBUNIT EPSILON"/>
    <property type="match status" value="1"/>
</dbReference>
<dbReference type="InterPro" id="IPR012337">
    <property type="entry name" value="RNaseH-like_sf"/>
</dbReference>
<proteinExistence type="predicted"/>
<accession>A0A9D1NVS9</accession>
<dbReference type="GO" id="GO:0003887">
    <property type="term" value="F:DNA-directed DNA polymerase activity"/>
    <property type="evidence" value="ECO:0007669"/>
    <property type="project" value="InterPro"/>
</dbReference>
<dbReference type="CDD" id="cd06127">
    <property type="entry name" value="DEDDh"/>
    <property type="match status" value="1"/>
</dbReference>
<evidence type="ECO:0000256" key="1">
    <source>
        <dbReference type="ARBA" id="ARBA00022839"/>
    </source>
</evidence>
<dbReference type="SUPFAM" id="SSF53098">
    <property type="entry name" value="Ribonuclease H-like"/>
    <property type="match status" value="1"/>
</dbReference>
<dbReference type="GO" id="GO:0005829">
    <property type="term" value="C:cytosol"/>
    <property type="evidence" value="ECO:0007669"/>
    <property type="project" value="TreeGrafter"/>
</dbReference>